<dbReference type="GO" id="GO:0016798">
    <property type="term" value="F:hydrolase activity, acting on glycosyl bonds"/>
    <property type="evidence" value="ECO:0007669"/>
    <property type="project" value="UniProtKB-KW"/>
</dbReference>
<dbReference type="RefSeq" id="WP_110988296.1">
    <property type="nucleotide sequence ID" value="NZ_CAWNWM010000020.1"/>
</dbReference>
<dbReference type="SUPFAM" id="SSF52317">
    <property type="entry name" value="Class I glutamine amidotransferase-like"/>
    <property type="match status" value="1"/>
</dbReference>
<dbReference type="Gene3D" id="3.40.50.880">
    <property type="match status" value="1"/>
</dbReference>
<keyword evidence="3" id="KW-0326">Glycosidase</keyword>
<reference evidence="3 4" key="1">
    <citation type="journal article" date="2018" name="Sci. Rep.">
        <title>A novel species of the marine cyanobacterium Acaryochloris with a unique pigment content and lifestyle.</title>
        <authorList>
            <person name="Partensky F."/>
            <person name="Six C."/>
            <person name="Ratin M."/>
            <person name="Garczarek L."/>
            <person name="Vaulot D."/>
            <person name="Probert I."/>
            <person name="Calteau A."/>
            <person name="Gourvil P."/>
            <person name="Marie D."/>
            <person name="Grebert T."/>
            <person name="Bouchier C."/>
            <person name="Le Panse S."/>
            <person name="Gachenot M."/>
            <person name="Rodriguez F."/>
            <person name="Garrido J.L."/>
        </authorList>
    </citation>
    <scope>NUCLEOTIDE SEQUENCE [LARGE SCALE GENOMIC DNA]</scope>
    <source>
        <strain evidence="3 4">RCC1774</strain>
    </source>
</reference>
<gene>
    <name evidence="3" type="primary">yfkM_2</name>
    <name evidence="3" type="ORF">C1752_07501</name>
</gene>
<comment type="similarity">
    <text evidence="1">Belongs to the peptidase C56 family.</text>
</comment>
<protein>
    <submittedName>
        <fullName evidence="3">General stress protein 18</fullName>
        <ecNumber evidence="3">3.2.-.-</ecNumber>
    </submittedName>
</protein>
<dbReference type="Proteomes" id="UP000248857">
    <property type="component" value="Unassembled WGS sequence"/>
</dbReference>
<dbReference type="EMBL" id="PQWO01000020">
    <property type="protein sequence ID" value="PZD71225.1"/>
    <property type="molecule type" value="Genomic_DNA"/>
</dbReference>
<dbReference type="PANTHER" id="PTHR42733:SF2">
    <property type="entry name" value="DJ-1_THIJ_PFPI FAMILY PROTEIN"/>
    <property type="match status" value="1"/>
</dbReference>
<evidence type="ECO:0000259" key="2">
    <source>
        <dbReference type="Pfam" id="PF01965"/>
    </source>
</evidence>
<evidence type="ECO:0000256" key="1">
    <source>
        <dbReference type="ARBA" id="ARBA00008542"/>
    </source>
</evidence>
<dbReference type="Gene3D" id="1.20.1260.10">
    <property type="match status" value="1"/>
</dbReference>
<dbReference type="PANTHER" id="PTHR42733">
    <property type="entry name" value="DJ-1 PROTEIN"/>
    <property type="match status" value="1"/>
</dbReference>
<name>A0A2W1JI29_9CYAN</name>
<keyword evidence="3" id="KW-0378">Hydrolase</keyword>
<dbReference type="InterPro" id="IPR009078">
    <property type="entry name" value="Ferritin-like_SF"/>
</dbReference>
<keyword evidence="4" id="KW-1185">Reference proteome</keyword>
<dbReference type="OrthoDB" id="9800516at2"/>
<organism evidence="3 4">
    <name type="scientific">Acaryochloris thomasi RCC1774</name>
    <dbReference type="NCBI Taxonomy" id="1764569"/>
    <lineage>
        <taxon>Bacteria</taxon>
        <taxon>Bacillati</taxon>
        <taxon>Cyanobacteriota</taxon>
        <taxon>Cyanophyceae</taxon>
        <taxon>Acaryochloridales</taxon>
        <taxon>Acaryochloridaceae</taxon>
        <taxon>Acaryochloris</taxon>
        <taxon>Acaryochloris thomasi</taxon>
    </lineage>
</organism>
<evidence type="ECO:0000313" key="4">
    <source>
        <dbReference type="Proteomes" id="UP000248857"/>
    </source>
</evidence>
<dbReference type="NCBIfam" id="TIGR01382">
    <property type="entry name" value="PfpI"/>
    <property type="match status" value="1"/>
</dbReference>
<proteinExistence type="inferred from homology"/>
<dbReference type="SUPFAM" id="SSF47240">
    <property type="entry name" value="Ferritin-like"/>
    <property type="match status" value="1"/>
</dbReference>
<dbReference type="PROSITE" id="PS51276">
    <property type="entry name" value="PEPTIDASE_C56_PFPI"/>
    <property type="match status" value="1"/>
</dbReference>
<dbReference type="AlphaFoldDB" id="A0A2W1JI29"/>
<feature type="domain" description="DJ-1/PfpI" evidence="2">
    <location>
        <begin position="7"/>
        <end position="170"/>
    </location>
</feature>
<dbReference type="CDD" id="cd03134">
    <property type="entry name" value="GATase1_PfpI_like"/>
    <property type="match status" value="1"/>
</dbReference>
<sequence>MVAATGRIAILLENQFEDSEFQVPYTALLQASADVKVIGTRMNDEYEGKQGQVKHKPHATATEVRAEDFDAVIIPGGGAPDQIRTNPHAVRLVTDMMEQGKLVAAVCHGPQVLIEADQLREKRATGFQAIRKDIENAGATYVDQAVVVDGNLITSRRPADMPLFTAAILRRLELTIPGKILPDPEAYHTYEWWPWGELWNGASRQDIISVLNKVIVGERYTLASFKQYDEQATDADLSLVLREITATKERHVELLEQRLRDFEERVTWQAAGTEAYAKLLNWIQSSEDVLLMRRALGDLQTGRVDVLNLSTQVTDPWTADLLEQIGGNLARHEDQLAELYRGRQGNCVEPPMPTTVTFD</sequence>
<accession>A0A2W1JI29</accession>
<dbReference type="Pfam" id="PF01965">
    <property type="entry name" value="DJ-1_PfpI"/>
    <property type="match status" value="1"/>
</dbReference>
<comment type="caution">
    <text evidence="3">The sequence shown here is derived from an EMBL/GenBank/DDBJ whole genome shotgun (WGS) entry which is preliminary data.</text>
</comment>
<dbReference type="InterPro" id="IPR002818">
    <property type="entry name" value="DJ-1/PfpI"/>
</dbReference>
<dbReference type="InterPro" id="IPR012347">
    <property type="entry name" value="Ferritin-like"/>
</dbReference>
<dbReference type="EC" id="3.2.-.-" evidence="3"/>
<dbReference type="InterPro" id="IPR029062">
    <property type="entry name" value="Class_I_gatase-like"/>
</dbReference>
<dbReference type="InterPro" id="IPR006286">
    <property type="entry name" value="C56_PfpI-like"/>
</dbReference>
<evidence type="ECO:0000313" key="3">
    <source>
        <dbReference type="EMBL" id="PZD71225.1"/>
    </source>
</evidence>